<dbReference type="PRINTS" id="PR00980">
    <property type="entry name" value="TRNASYNTHALA"/>
</dbReference>
<dbReference type="GO" id="GO:0006419">
    <property type="term" value="P:alanyl-tRNA aminoacylation"/>
    <property type="evidence" value="ECO:0007669"/>
    <property type="project" value="UniProtKB-UniRule"/>
</dbReference>
<dbReference type="PROSITE" id="PS50860">
    <property type="entry name" value="AA_TRNA_LIGASE_II_ALA"/>
    <property type="match status" value="1"/>
</dbReference>
<dbReference type="SMART" id="SM00863">
    <property type="entry name" value="tRNA_SAD"/>
    <property type="match status" value="1"/>
</dbReference>
<dbReference type="SUPFAM" id="SSF101353">
    <property type="entry name" value="Putative anticodon-binding domain of alanyl-tRNA synthetase (AlaRS)"/>
    <property type="match status" value="1"/>
</dbReference>
<protein>
    <recommendedName>
        <fullName evidence="11">Alanine--tRNA ligase</fullName>
        <ecNumber evidence="11">6.1.1.7</ecNumber>
    </recommendedName>
    <alternativeName>
        <fullName evidence="11">Alanyl-tRNA synthetase</fullName>
        <shortName evidence="11">AlaRS</shortName>
    </alternativeName>
</protein>
<feature type="binding site" evidence="11">
    <location>
        <position position="671"/>
    </location>
    <ligand>
        <name>Zn(2+)</name>
        <dbReference type="ChEBI" id="CHEBI:29105"/>
    </ligand>
</feature>
<dbReference type="GO" id="GO:0004813">
    <property type="term" value="F:alanine-tRNA ligase activity"/>
    <property type="evidence" value="ECO:0007669"/>
    <property type="project" value="UniProtKB-UniRule"/>
</dbReference>
<evidence type="ECO:0000256" key="12">
    <source>
        <dbReference type="SAM" id="Coils"/>
    </source>
</evidence>
<dbReference type="CDD" id="cd00673">
    <property type="entry name" value="AlaRS_core"/>
    <property type="match status" value="1"/>
</dbReference>
<keyword evidence="9 11" id="KW-0648">Protein biosynthesis</keyword>
<comment type="catalytic activity">
    <reaction evidence="11">
        <text>tRNA(Ala) + L-alanine + ATP = L-alanyl-tRNA(Ala) + AMP + diphosphate</text>
        <dbReference type="Rhea" id="RHEA:12540"/>
        <dbReference type="Rhea" id="RHEA-COMP:9657"/>
        <dbReference type="Rhea" id="RHEA-COMP:9923"/>
        <dbReference type="ChEBI" id="CHEBI:30616"/>
        <dbReference type="ChEBI" id="CHEBI:33019"/>
        <dbReference type="ChEBI" id="CHEBI:57972"/>
        <dbReference type="ChEBI" id="CHEBI:78442"/>
        <dbReference type="ChEBI" id="CHEBI:78497"/>
        <dbReference type="ChEBI" id="CHEBI:456215"/>
        <dbReference type="EC" id="6.1.1.7"/>
    </reaction>
</comment>
<dbReference type="Gene3D" id="2.40.30.130">
    <property type="match status" value="1"/>
</dbReference>
<keyword evidence="3 11" id="KW-0436">Ligase</keyword>
<evidence type="ECO:0000256" key="8">
    <source>
        <dbReference type="ARBA" id="ARBA00022884"/>
    </source>
</evidence>
<dbReference type="HAMAP" id="MF_00036_B">
    <property type="entry name" value="Ala_tRNA_synth_B"/>
    <property type="match status" value="1"/>
</dbReference>
<feature type="compositionally biased region" description="Gly residues" evidence="13">
    <location>
        <begin position="842"/>
        <end position="856"/>
    </location>
</feature>
<evidence type="ECO:0000256" key="4">
    <source>
        <dbReference type="ARBA" id="ARBA00022723"/>
    </source>
</evidence>
<dbReference type="Gene3D" id="3.10.310.40">
    <property type="match status" value="1"/>
</dbReference>
<comment type="function">
    <text evidence="11">Catalyzes the attachment of alanine to tRNA(Ala) in a two-step reaction: alanine is first activated by ATP to form Ala-AMP and then transferred to the acceptor end of tRNA(Ala). Also edits incorrectly charged Ser-tRNA(Ala) and Gly-tRNA(Ala) via its editing domain.</text>
</comment>
<reference evidence="15 16" key="2">
    <citation type="submission" date="2010-03" db="EMBL/GenBank/DDBJ databases">
        <authorList>
            <person name="Pajon A."/>
        </authorList>
    </citation>
    <scope>NUCLEOTIDE SEQUENCE [LARGE SCALE GENOMIC DNA]</scope>
    <source>
        <strain evidence="15 16">SGP1</strain>
    </source>
</reference>
<feature type="binding site" evidence="11">
    <location>
        <position position="565"/>
    </location>
    <ligand>
        <name>Zn(2+)</name>
        <dbReference type="ChEBI" id="CHEBI:29105"/>
    </ligand>
</feature>
<dbReference type="InterPro" id="IPR018164">
    <property type="entry name" value="Ala-tRNA-synth_IIc_N"/>
</dbReference>
<dbReference type="Pfam" id="PF01411">
    <property type="entry name" value="tRNA-synt_2c"/>
    <property type="match status" value="1"/>
</dbReference>
<dbReference type="InterPro" id="IPR012947">
    <property type="entry name" value="tRNA_SAD"/>
</dbReference>
<dbReference type="GO" id="GO:0005829">
    <property type="term" value="C:cytosol"/>
    <property type="evidence" value="ECO:0007669"/>
    <property type="project" value="TreeGrafter"/>
</dbReference>
<dbReference type="SUPFAM" id="SSF55681">
    <property type="entry name" value="Class II aaRS and biotin synthetases"/>
    <property type="match status" value="1"/>
</dbReference>
<comment type="domain">
    <text evidence="11">Consists of three domains; the N-terminal catalytic domain, the editing domain and the C-terminal C-Ala domain. The editing domain removes incorrectly charged amino acids, while the C-Ala domain, along with tRNA(Ala), serves as a bridge to cooperatively bring together the editing and aminoacylation centers thus stimulating deacylation of misacylated tRNAs.</text>
</comment>
<dbReference type="InterPro" id="IPR002318">
    <property type="entry name" value="Ala-tRNA-lgiase_IIc"/>
</dbReference>
<dbReference type="Gene3D" id="3.30.54.20">
    <property type="match status" value="1"/>
</dbReference>
<dbReference type="PANTHER" id="PTHR11777:SF9">
    <property type="entry name" value="ALANINE--TRNA LIGASE, CYTOPLASMIC"/>
    <property type="match status" value="1"/>
</dbReference>
<keyword evidence="7 11" id="KW-0067">ATP-binding</keyword>
<evidence type="ECO:0000256" key="13">
    <source>
        <dbReference type="SAM" id="MobiDB-lite"/>
    </source>
</evidence>
<accession>A0AB94IWB3</accession>
<keyword evidence="8 11" id="KW-0694">RNA-binding</keyword>
<dbReference type="PANTHER" id="PTHR11777">
    <property type="entry name" value="ALANYL-TRNA SYNTHETASE"/>
    <property type="match status" value="1"/>
</dbReference>
<evidence type="ECO:0000256" key="6">
    <source>
        <dbReference type="ARBA" id="ARBA00022833"/>
    </source>
</evidence>
<dbReference type="InterPro" id="IPR050058">
    <property type="entry name" value="Ala-tRNA_ligase"/>
</dbReference>
<dbReference type="GO" id="GO:0005524">
    <property type="term" value="F:ATP binding"/>
    <property type="evidence" value="ECO:0007669"/>
    <property type="project" value="UniProtKB-UniRule"/>
</dbReference>
<evidence type="ECO:0000256" key="10">
    <source>
        <dbReference type="ARBA" id="ARBA00023146"/>
    </source>
</evidence>
<feature type="domain" description="Alanyl-transfer RNA synthetases family profile" evidence="14">
    <location>
        <begin position="4"/>
        <end position="710"/>
    </location>
</feature>
<evidence type="ECO:0000256" key="2">
    <source>
        <dbReference type="ARBA" id="ARBA00022555"/>
    </source>
</evidence>
<feature type="coiled-coil region" evidence="12">
    <location>
        <begin position="726"/>
        <end position="753"/>
    </location>
</feature>
<name>A0AB94IWB3_9BACT</name>
<dbReference type="InterPro" id="IPR023033">
    <property type="entry name" value="Ala_tRNA_ligase_euk/bac"/>
</dbReference>
<dbReference type="InterPro" id="IPR018162">
    <property type="entry name" value="Ala-tRNA-ligase_IIc_anticod-bd"/>
</dbReference>
<dbReference type="Pfam" id="PF07973">
    <property type="entry name" value="tRNA_SAD"/>
    <property type="match status" value="1"/>
</dbReference>
<dbReference type="FunFam" id="3.30.54.20:FF:000001">
    <property type="entry name" value="Alanine--tRNA ligase"/>
    <property type="match status" value="1"/>
</dbReference>
<keyword evidence="4 11" id="KW-0479">Metal-binding</keyword>
<comment type="subcellular location">
    <subcellularLocation>
        <location evidence="11">Cytoplasm</location>
    </subcellularLocation>
</comment>
<dbReference type="GO" id="GO:0000049">
    <property type="term" value="F:tRNA binding"/>
    <property type="evidence" value="ECO:0007669"/>
    <property type="project" value="UniProtKB-KW"/>
</dbReference>
<gene>
    <name evidence="11" type="primary">alaS</name>
    <name evidence="15" type="ORF">SY1_06490</name>
</gene>
<evidence type="ECO:0000256" key="11">
    <source>
        <dbReference type="HAMAP-Rule" id="MF_00036"/>
    </source>
</evidence>
<dbReference type="Gene3D" id="3.30.980.10">
    <property type="entry name" value="Threonyl-trna Synthetase, Chain A, domain 2"/>
    <property type="match status" value="1"/>
</dbReference>
<reference evidence="16" key="1">
    <citation type="submission" date="2010-03" db="EMBL/GenBank/DDBJ databases">
        <title>The genome sequence of Synergistetes sp. SGP1.</title>
        <authorList>
            <consortium name="metaHIT consortium -- http://www.metahit.eu/"/>
            <person name="Pajon A."/>
            <person name="Turner K."/>
            <person name="Parkhill J."/>
            <person name="Wade W."/>
            <person name="Vartoukian S."/>
        </authorList>
    </citation>
    <scope>NUCLEOTIDE SEQUENCE [LARGE SCALE GENOMIC DNA]</scope>
    <source>
        <strain evidence="16">SGP1</strain>
    </source>
</reference>
<keyword evidence="6 11" id="KW-0862">Zinc</keyword>
<proteinExistence type="inferred from homology"/>
<dbReference type="Proteomes" id="UP000008957">
    <property type="component" value="Chromosome"/>
</dbReference>
<keyword evidence="5 11" id="KW-0547">Nucleotide-binding</keyword>
<feature type="binding site" evidence="11">
    <location>
        <position position="569"/>
    </location>
    <ligand>
        <name>Zn(2+)</name>
        <dbReference type="ChEBI" id="CHEBI:29105"/>
    </ligand>
</feature>
<dbReference type="EC" id="6.1.1.7" evidence="11"/>
<dbReference type="InterPro" id="IPR018165">
    <property type="entry name" value="Ala-tRNA-synth_IIc_core"/>
</dbReference>
<evidence type="ECO:0000313" key="16">
    <source>
        <dbReference type="Proteomes" id="UP000008957"/>
    </source>
</evidence>
<dbReference type="InterPro" id="IPR045864">
    <property type="entry name" value="aa-tRNA-synth_II/BPL/LPL"/>
</dbReference>
<dbReference type="KEGG" id="sbr:SY1_06490"/>
<dbReference type="InterPro" id="IPR009000">
    <property type="entry name" value="Transl_B-barrel_sf"/>
</dbReference>
<dbReference type="FunFam" id="3.30.930.10:FF:000004">
    <property type="entry name" value="Alanine--tRNA ligase"/>
    <property type="match status" value="1"/>
</dbReference>
<keyword evidence="2 11" id="KW-0820">tRNA-binding</keyword>
<feature type="region of interest" description="Disordered" evidence="13">
    <location>
        <begin position="842"/>
        <end position="861"/>
    </location>
</feature>
<dbReference type="Pfam" id="PF02272">
    <property type="entry name" value="DHHA1"/>
    <property type="match status" value="1"/>
</dbReference>
<keyword evidence="10 11" id="KW-0030">Aminoacyl-tRNA synthetase</keyword>
<dbReference type="FunFam" id="3.10.310.40:FF:000001">
    <property type="entry name" value="Alanine--tRNA ligase"/>
    <property type="match status" value="1"/>
</dbReference>
<dbReference type="Gene3D" id="3.30.930.10">
    <property type="entry name" value="Bira Bifunctional Protein, Domain 2"/>
    <property type="match status" value="1"/>
</dbReference>
<dbReference type="InterPro" id="IPR003156">
    <property type="entry name" value="DHHA1_dom"/>
</dbReference>
<sequence length="879" mass="97687">MQHRTGRELREMFLKFWEEKGSHRCPSFSLIPDDPSLLFTIAGMVPLKPYYLGIRQPPYPRIVTSQKCVRTNDIENVGRTARHHTFFEMLGNFSWGSYFKKEAITWAWEFLTDRIGLDPNRLYATIYQDDEESREVWHRQAGLPEDRILRFGQDNNYWFMGDTGPCGPCSEIYYDRGPDYGCGKPSCGVGCDCDRYLEIWNLVFTQFDRQKDGSLPNLPHKNIDTGMGLERLASVVQGVDTDYETDLFTPLIRHTCARAGIQYGQGGRNDMAVRVIADHVRSVAFMLADGVLPANDGPGYVLRRLLRRAVRFGRLLGFEGAFLCEYMPILIDLMGDPYRELIDQRPTIEQIITVEEERFQRTLQQGTDLFEAETARLAAAGRREVPGEVVFTLYDTYGFPPELTREMADEQGFAVDEAGFKAAMQQQRDRARASSKQKKSALAGDVYTELENEGGATRFTGYASAMGAGKVTAILTKEGRRDHVEGNGEFELVLDETPFYAERGGEVGDTGTIRDGETTLEVLNTVPHGGVIVHRVRMTEGSVRVGDSMTAEADDARRQAIRRNHTGTHLLHEALGRVLGRHVRQAGSLVTDRFLRFDFTHHTPLTDGQIEEVERIVNGEILRNVPVSTAEHTLEEARELGAKALFDEKYGDVVRVVTVPDFSMELCGGLHVRATGDIGSFKVLREESIGSGTRRILAMTGMEVVELMQVLFGLRRRLMGILSADEEGLEAKAKDLAEELRALQKRAQERARHELTDNVDRFVERRRVGGAVLHIGRFPDVKSDVLRDVGDRVKAGPDPSVALLASVDENGACTLIVMADDRAVKLGANAGAIVREASAVLGGKGGGRPSTAQGGGRDGEKLDEALERAAEVLKGQLGA</sequence>
<dbReference type="GO" id="GO:0008270">
    <property type="term" value="F:zinc ion binding"/>
    <property type="evidence" value="ECO:0007669"/>
    <property type="project" value="UniProtKB-UniRule"/>
</dbReference>
<evidence type="ECO:0000313" key="15">
    <source>
        <dbReference type="EMBL" id="CBL28018.1"/>
    </source>
</evidence>
<evidence type="ECO:0000256" key="5">
    <source>
        <dbReference type="ARBA" id="ARBA00022741"/>
    </source>
</evidence>
<dbReference type="EMBL" id="FP929056">
    <property type="protein sequence ID" value="CBL28018.1"/>
    <property type="molecule type" value="Genomic_DNA"/>
</dbReference>
<dbReference type="AlphaFoldDB" id="A0AB94IWB3"/>
<dbReference type="FunFam" id="3.30.980.10:FF:000004">
    <property type="entry name" value="Alanine--tRNA ligase, cytoplasmic"/>
    <property type="match status" value="1"/>
</dbReference>
<dbReference type="GO" id="GO:0002161">
    <property type="term" value="F:aminoacyl-tRNA deacylase activity"/>
    <property type="evidence" value="ECO:0007669"/>
    <property type="project" value="TreeGrafter"/>
</dbReference>
<evidence type="ECO:0000256" key="7">
    <source>
        <dbReference type="ARBA" id="ARBA00022840"/>
    </source>
</evidence>
<dbReference type="InterPro" id="IPR018163">
    <property type="entry name" value="Thr/Ala-tRNA-synth_IIc_edit"/>
</dbReference>
<dbReference type="SUPFAM" id="SSF50447">
    <property type="entry name" value="Translation proteins"/>
    <property type="match status" value="1"/>
</dbReference>
<dbReference type="NCBIfam" id="TIGR00344">
    <property type="entry name" value="alaS"/>
    <property type="match status" value="1"/>
</dbReference>
<evidence type="ECO:0000256" key="9">
    <source>
        <dbReference type="ARBA" id="ARBA00022917"/>
    </source>
</evidence>
<evidence type="ECO:0000256" key="1">
    <source>
        <dbReference type="ARBA" id="ARBA00008226"/>
    </source>
</evidence>
<dbReference type="RefSeq" id="WP_015556165.1">
    <property type="nucleotide sequence ID" value="NC_021038.1"/>
</dbReference>
<keyword evidence="16" id="KW-1185">Reference proteome</keyword>
<evidence type="ECO:0000256" key="3">
    <source>
        <dbReference type="ARBA" id="ARBA00022598"/>
    </source>
</evidence>
<comment type="similarity">
    <text evidence="1 11">Belongs to the class-II aminoacyl-tRNA synthetase family.</text>
</comment>
<keyword evidence="11" id="KW-0963">Cytoplasm</keyword>
<evidence type="ECO:0000259" key="14">
    <source>
        <dbReference type="PROSITE" id="PS50860"/>
    </source>
</evidence>
<organism evidence="15 16">
    <name type="scientific">Fretibacterium fastidiosum</name>
    <dbReference type="NCBI Taxonomy" id="651822"/>
    <lineage>
        <taxon>Bacteria</taxon>
        <taxon>Thermotogati</taxon>
        <taxon>Synergistota</taxon>
        <taxon>Synergistia</taxon>
        <taxon>Synergistales</taxon>
        <taxon>Aminobacteriaceae</taxon>
        <taxon>Fretibacterium</taxon>
    </lineage>
</organism>
<comment type="cofactor">
    <cofactor evidence="11">
        <name>Zn(2+)</name>
        <dbReference type="ChEBI" id="CHEBI:29105"/>
    </cofactor>
    <text evidence="11">Binds 1 zinc ion per subunit.</text>
</comment>
<keyword evidence="12" id="KW-0175">Coiled coil</keyword>
<dbReference type="SUPFAM" id="SSF55186">
    <property type="entry name" value="ThrRS/AlaRS common domain"/>
    <property type="match status" value="1"/>
</dbReference>
<feature type="binding site" evidence="11">
    <location>
        <position position="667"/>
    </location>
    <ligand>
        <name>Zn(2+)</name>
        <dbReference type="ChEBI" id="CHEBI:29105"/>
    </ligand>
</feature>